<feature type="region of interest" description="Disordered" evidence="1">
    <location>
        <begin position="126"/>
        <end position="335"/>
    </location>
</feature>
<evidence type="ECO:0008006" key="4">
    <source>
        <dbReference type="Google" id="ProtNLM"/>
    </source>
</evidence>
<feature type="compositionally biased region" description="Polar residues" evidence="1">
    <location>
        <begin position="304"/>
        <end position="329"/>
    </location>
</feature>
<reference evidence="2 3" key="1">
    <citation type="journal article" date="2019" name="Nat. Ecol. Evol.">
        <title>Megaphylogeny resolves global patterns of mushroom evolution.</title>
        <authorList>
            <person name="Varga T."/>
            <person name="Krizsan K."/>
            <person name="Foldi C."/>
            <person name="Dima B."/>
            <person name="Sanchez-Garcia M."/>
            <person name="Sanchez-Ramirez S."/>
            <person name="Szollosi G.J."/>
            <person name="Szarkandi J.G."/>
            <person name="Papp V."/>
            <person name="Albert L."/>
            <person name="Andreopoulos W."/>
            <person name="Angelini C."/>
            <person name="Antonin V."/>
            <person name="Barry K.W."/>
            <person name="Bougher N.L."/>
            <person name="Buchanan P."/>
            <person name="Buyck B."/>
            <person name="Bense V."/>
            <person name="Catcheside P."/>
            <person name="Chovatia M."/>
            <person name="Cooper J."/>
            <person name="Damon W."/>
            <person name="Desjardin D."/>
            <person name="Finy P."/>
            <person name="Geml J."/>
            <person name="Haridas S."/>
            <person name="Hughes K."/>
            <person name="Justo A."/>
            <person name="Karasinski D."/>
            <person name="Kautmanova I."/>
            <person name="Kiss B."/>
            <person name="Kocsube S."/>
            <person name="Kotiranta H."/>
            <person name="LaButti K.M."/>
            <person name="Lechner B.E."/>
            <person name="Liimatainen K."/>
            <person name="Lipzen A."/>
            <person name="Lukacs Z."/>
            <person name="Mihaltcheva S."/>
            <person name="Morgado L.N."/>
            <person name="Niskanen T."/>
            <person name="Noordeloos M.E."/>
            <person name="Ohm R.A."/>
            <person name="Ortiz-Santana B."/>
            <person name="Ovrebo C."/>
            <person name="Racz N."/>
            <person name="Riley R."/>
            <person name="Savchenko A."/>
            <person name="Shiryaev A."/>
            <person name="Soop K."/>
            <person name="Spirin V."/>
            <person name="Szebenyi C."/>
            <person name="Tomsovsky M."/>
            <person name="Tulloss R.E."/>
            <person name="Uehling J."/>
            <person name="Grigoriev I.V."/>
            <person name="Vagvolgyi C."/>
            <person name="Papp T."/>
            <person name="Martin F.M."/>
            <person name="Miettinen O."/>
            <person name="Hibbett D.S."/>
            <person name="Nagy L.G."/>
        </authorList>
    </citation>
    <scope>NUCLEOTIDE SEQUENCE [LARGE SCALE GENOMIC DNA]</scope>
    <source>
        <strain evidence="2 3">CBS 121175</strain>
    </source>
</reference>
<feature type="compositionally biased region" description="Low complexity" evidence="1">
    <location>
        <begin position="395"/>
        <end position="414"/>
    </location>
</feature>
<organism evidence="2 3">
    <name type="scientific">Coprinopsis marcescibilis</name>
    <name type="common">Agaric fungus</name>
    <name type="synonym">Psathyrella marcescibilis</name>
    <dbReference type="NCBI Taxonomy" id="230819"/>
    <lineage>
        <taxon>Eukaryota</taxon>
        <taxon>Fungi</taxon>
        <taxon>Dikarya</taxon>
        <taxon>Basidiomycota</taxon>
        <taxon>Agaricomycotina</taxon>
        <taxon>Agaricomycetes</taxon>
        <taxon>Agaricomycetidae</taxon>
        <taxon>Agaricales</taxon>
        <taxon>Agaricineae</taxon>
        <taxon>Psathyrellaceae</taxon>
        <taxon>Coprinopsis</taxon>
    </lineage>
</organism>
<feature type="compositionally biased region" description="Polar residues" evidence="1">
    <location>
        <begin position="81"/>
        <end position="94"/>
    </location>
</feature>
<keyword evidence="3" id="KW-1185">Reference proteome</keyword>
<evidence type="ECO:0000313" key="3">
    <source>
        <dbReference type="Proteomes" id="UP000307440"/>
    </source>
</evidence>
<protein>
    <recommendedName>
        <fullName evidence="4">Zn(2)-C6 fungal-type domain-containing protein</fullName>
    </recommendedName>
</protein>
<feature type="region of interest" description="Disordered" evidence="1">
    <location>
        <begin position="63"/>
        <end position="114"/>
    </location>
</feature>
<evidence type="ECO:0000313" key="2">
    <source>
        <dbReference type="EMBL" id="TFK17923.1"/>
    </source>
</evidence>
<feature type="compositionally biased region" description="Basic residues" evidence="1">
    <location>
        <begin position="246"/>
        <end position="255"/>
    </location>
</feature>
<dbReference type="AlphaFoldDB" id="A0A5C3KE28"/>
<feature type="compositionally biased region" description="Polar residues" evidence="1">
    <location>
        <begin position="206"/>
        <end position="222"/>
    </location>
</feature>
<feature type="compositionally biased region" description="Low complexity" evidence="1">
    <location>
        <begin position="194"/>
        <end position="205"/>
    </location>
</feature>
<evidence type="ECO:0000256" key="1">
    <source>
        <dbReference type="SAM" id="MobiDB-lite"/>
    </source>
</evidence>
<sequence length="807" mass="86518">MDIDNTKVPPHATQEEVSALRVGVGAQINQLEMMLLASVNCPSSTNLVQMRRELVELMLLKKPPFPPHTINEPWPEPHRPMSSNNTSKQPTGFSESKAKMPTTGPSSEQPTVSSMANQLADLDETRKSKEGLSKTAPATSSKLDPLETSGTSTKMPATRGLKGPATKTDSETKIVGTESKAKEGSSGLLTSHAPTGTTKSTKPSSNFKDGSNKGQKAGSSGSEMDVDSPVLLEAGEGGRRTVPTKPKGKIPKRKQGGSSESVEVSPRSGRPGRRVRIKTPAFVDDSEDDPNDIKVQPNPKAKQLATQPTSKTTKPNRTLASKPAQAQTKQQRRPFTAQIEDCTQNDNPCQNCQDRGMQCLHVPENSKACFYCAKSKIRCEMDGPVPKTKLPTANSTKSKAGSKPSKPKTKATGSGKLIKGKLVLHLEQDKSDEDGSEQYTSTGEHQVRKGDKSSDSSPGNVCLPRDGTIYDFDGHPILAWATSVLAGLPKASNSSQPTPELVTPVNDNDIGVSHAKALLDLKELLVELQGRVGNVEGTTVALVGEVPRFGKLEKRMNVLETTGKKQTDMIKGLERKVEDGLLHIPDIFNSLEELKSQPRRNLSANDNWVGHLIETAQHQTDSAAAVQRSTQLIEKSLQDLLQVFTTRISVLASPGSSTPLPSRTIPGLATAVPLAVAPQDVQPLIIPVQSNDSMPNTLHQVSNPSFSQVLGFDNGLNFNHGINFPDSLNFPQAISTATDIKFDEYLVHHQLPIQKTGIQAYQQLQSSISSTTFPSLGPGRGGKGGKAPRSWVQGNSLLDHGVSGGSA</sequence>
<name>A0A5C3KE28_COPMA</name>
<accession>A0A5C3KE28</accession>
<dbReference type="Proteomes" id="UP000307440">
    <property type="component" value="Unassembled WGS sequence"/>
</dbReference>
<gene>
    <name evidence="2" type="ORF">FA15DRAFT_661095</name>
</gene>
<proteinExistence type="predicted"/>
<feature type="region of interest" description="Disordered" evidence="1">
    <location>
        <begin position="382"/>
        <end position="460"/>
    </location>
</feature>
<feature type="compositionally biased region" description="Polar residues" evidence="1">
    <location>
        <begin position="103"/>
        <end position="114"/>
    </location>
</feature>
<feature type="region of interest" description="Disordered" evidence="1">
    <location>
        <begin position="771"/>
        <end position="807"/>
    </location>
</feature>
<feature type="compositionally biased region" description="Basic and acidic residues" evidence="1">
    <location>
        <begin position="445"/>
        <end position="454"/>
    </location>
</feature>
<feature type="compositionally biased region" description="Polar residues" evidence="1">
    <location>
        <begin position="136"/>
        <end position="155"/>
    </location>
</feature>
<dbReference type="EMBL" id="ML210449">
    <property type="protein sequence ID" value="TFK17923.1"/>
    <property type="molecule type" value="Genomic_DNA"/>
</dbReference>